<name>A0A9W8ARB1_9FUNG</name>
<evidence type="ECO:0000256" key="7">
    <source>
        <dbReference type="SAM" id="MobiDB-lite"/>
    </source>
</evidence>
<sequence length="233" mass="26094">MATALVDYSSSDNSDDDNSQSFKPNVPNQPLSVPPRRQQGTRALHIHVPVPFRDGLSDFVERLVTEAQLANPDITAIPSPHHVSLSRPVQLRDFQVDRFVSQLGQELQTFTSFRLSFGSLAHYVNDEHTRSFLALNVGYGRDALSQLLQAVNRVLERFALPTFYDEPRFHLSVASTPTPTGIGSATVHRLRMNAADFQGELAYEARCRNSDFLVEVRHVVCRVGRQSYTLSLS</sequence>
<reference evidence="8" key="1">
    <citation type="submission" date="2022-07" db="EMBL/GenBank/DDBJ databases">
        <title>Phylogenomic reconstructions and comparative analyses of Kickxellomycotina fungi.</title>
        <authorList>
            <person name="Reynolds N.K."/>
            <person name="Stajich J.E."/>
            <person name="Barry K."/>
            <person name="Grigoriev I.V."/>
            <person name="Crous P."/>
            <person name="Smith M.E."/>
        </authorList>
    </citation>
    <scope>NUCLEOTIDE SEQUENCE</scope>
    <source>
        <strain evidence="8">RSA 1196</strain>
    </source>
</reference>
<dbReference type="Proteomes" id="UP001150925">
    <property type="component" value="Unassembled WGS sequence"/>
</dbReference>
<keyword evidence="8" id="KW-0269">Exonuclease</keyword>
<dbReference type="Pfam" id="PF09749">
    <property type="entry name" value="HVSL"/>
    <property type="match status" value="1"/>
</dbReference>
<keyword evidence="9" id="KW-1185">Reference proteome</keyword>
<organism evidence="8 9">
    <name type="scientific">Dispira parvispora</name>
    <dbReference type="NCBI Taxonomy" id="1520584"/>
    <lineage>
        <taxon>Eukaryota</taxon>
        <taxon>Fungi</taxon>
        <taxon>Fungi incertae sedis</taxon>
        <taxon>Zoopagomycota</taxon>
        <taxon>Kickxellomycotina</taxon>
        <taxon>Dimargaritomycetes</taxon>
        <taxon>Dimargaritales</taxon>
        <taxon>Dimargaritaceae</taxon>
        <taxon>Dispira</taxon>
    </lineage>
</organism>
<dbReference type="GO" id="GO:0034477">
    <property type="term" value="P:U6 snRNA 3'-end processing"/>
    <property type="evidence" value="ECO:0007669"/>
    <property type="project" value="InterPro"/>
</dbReference>
<evidence type="ECO:0000313" key="8">
    <source>
        <dbReference type="EMBL" id="KAJ1967408.1"/>
    </source>
</evidence>
<keyword evidence="3" id="KW-0456">Lyase</keyword>
<dbReference type="GO" id="GO:0016829">
    <property type="term" value="F:lyase activity"/>
    <property type="evidence" value="ECO:0007669"/>
    <property type="project" value="UniProtKB-KW"/>
</dbReference>
<comment type="caution">
    <text evidence="8">The sequence shown here is derived from an EMBL/GenBank/DDBJ whole genome shotgun (WGS) entry which is preliminary data.</text>
</comment>
<protein>
    <recommendedName>
        <fullName evidence="5">U6 snRNA phosphodiesterase 1</fullName>
    </recommendedName>
    <alternativeName>
        <fullName evidence="6">3'-5' RNA exonuclease USB1</fullName>
    </alternativeName>
</protein>
<dbReference type="EMBL" id="JANBPY010000343">
    <property type="protein sequence ID" value="KAJ1967408.1"/>
    <property type="molecule type" value="Genomic_DNA"/>
</dbReference>
<gene>
    <name evidence="8" type="primary">USB1</name>
    <name evidence="8" type="ORF">IWQ62_001881</name>
</gene>
<keyword evidence="4" id="KW-0539">Nucleus</keyword>
<dbReference type="InterPro" id="IPR027521">
    <property type="entry name" value="Usb1"/>
</dbReference>
<feature type="region of interest" description="Disordered" evidence="7">
    <location>
        <begin position="1"/>
        <end position="38"/>
    </location>
</feature>
<evidence type="ECO:0000256" key="1">
    <source>
        <dbReference type="ARBA" id="ARBA00022722"/>
    </source>
</evidence>
<accession>A0A9W8ARB1</accession>
<evidence type="ECO:0000313" key="9">
    <source>
        <dbReference type="Proteomes" id="UP001150925"/>
    </source>
</evidence>
<evidence type="ECO:0000256" key="6">
    <source>
        <dbReference type="ARBA" id="ARBA00030030"/>
    </source>
</evidence>
<dbReference type="GO" id="GO:0005634">
    <property type="term" value="C:nucleus"/>
    <property type="evidence" value="ECO:0007669"/>
    <property type="project" value="TreeGrafter"/>
</dbReference>
<keyword evidence="2" id="KW-0378">Hydrolase</keyword>
<evidence type="ECO:0000256" key="3">
    <source>
        <dbReference type="ARBA" id="ARBA00023239"/>
    </source>
</evidence>
<dbReference type="Gene3D" id="3.90.1140.10">
    <property type="entry name" value="Cyclic phosphodiesterase"/>
    <property type="match status" value="1"/>
</dbReference>
<evidence type="ECO:0000256" key="2">
    <source>
        <dbReference type="ARBA" id="ARBA00022801"/>
    </source>
</evidence>
<dbReference type="SUPFAM" id="SSF55144">
    <property type="entry name" value="LigT-like"/>
    <property type="match status" value="1"/>
</dbReference>
<dbReference type="PANTHER" id="PTHR13522:SF3">
    <property type="entry name" value="U6 SNRNA PHOSPHODIESTERASE 1"/>
    <property type="match status" value="1"/>
</dbReference>
<evidence type="ECO:0000256" key="5">
    <source>
        <dbReference type="ARBA" id="ARBA00029543"/>
    </source>
</evidence>
<dbReference type="OrthoDB" id="49151at2759"/>
<dbReference type="InterPro" id="IPR009097">
    <property type="entry name" value="Cyclic_Pdiesterase"/>
</dbReference>
<evidence type="ECO:0000256" key="4">
    <source>
        <dbReference type="ARBA" id="ARBA00023242"/>
    </source>
</evidence>
<keyword evidence="1" id="KW-0540">Nuclease</keyword>
<dbReference type="AlphaFoldDB" id="A0A9W8ARB1"/>
<proteinExistence type="predicted"/>
<dbReference type="GO" id="GO:0000175">
    <property type="term" value="F:3'-5'-RNA exonuclease activity"/>
    <property type="evidence" value="ECO:0007669"/>
    <property type="project" value="TreeGrafter"/>
</dbReference>
<dbReference type="PANTHER" id="PTHR13522">
    <property type="entry name" value="U6 SNRNA PHOSPHODIESTERASE 1"/>
    <property type="match status" value="1"/>
</dbReference>
<feature type="compositionally biased region" description="Polar residues" evidence="7">
    <location>
        <begin position="20"/>
        <end position="31"/>
    </location>
</feature>